<comment type="subcellular location">
    <subcellularLocation>
        <location evidence="1">Secreted</location>
    </subcellularLocation>
</comment>
<proteinExistence type="predicted"/>
<keyword evidence="6" id="KW-1185">Reference proteome</keyword>
<protein>
    <recommendedName>
        <fullName evidence="4">SD-repeat containing protein B domain-containing protein</fullName>
    </recommendedName>
</protein>
<dbReference type="InterPro" id="IPR033764">
    <property type="entry name" value="Sdr_B"/>
</dbReference>
<feature type="domain" description="SD-repeat containing protein B" evidence="4">
    <location>
        <begin position="631"/>
        <end position="686"/>
    </location>
</feature>
<dbReference type="SUPFAM" id="SSF117074">
    <property type="entry name" value="Hypothetical protein PA1324"/>
    <property type="match status" value="2"/>
</dbReference>
<dbReference type="InterPro" id="IPR013783">
    <property type="entry name" value="Ig-like_fold"/>
</dbReference>
<dbReference type="Proteomes" id="UP000515369">
    <property type="component" value="Chromosome"/>
</dbReference>
<keyword evidence="2" id="KW-0964">Secreted</keyword>
<keyword evidence="3" id="KW-0732">Signal</keyword>
<dbReference type="PROSITE" id="PS51257">
    <property type="entry name" value="PROKAR_LIPOPROTEIN"/>
    <property type="match status" value="1"/>
</dbReference>
<evidence type="ECO:0000313" key="6">
    <source>
        <dbReference type="Proteomes" id="UP000515369"/>
    </source>
</evidence>
<dbReference type="GO" id="GO:0005576">
    <property type="term" value="C:extracellular region"/>
    <property type="evidence" value="ECO:0007669"/>
    <property type="project" value="UniProtKB-SubCell"/>
</dbReference>
<evidence type="ECO:0000256" key="2">
    <source>
        <dbReference type="ARBA" id="ARBA00022525"/>
    </source>
</evidence>
<reference evidence="5 6" key="1">
    <citation type="submission" date="2020-07" db="EMBL/GenBank/DDBJ databases">
        <title>Spirosoma foliorum sp. nov., isolated from the leaves on the Nejang mountain Korea, Republic of.</title>
        <authorList>
            <person name="Ho H."/>
            <person name="Lee Y.-J."/>
            <person name="Nurcahyanto D.-A."/>
            <person name="Kim S.-G."/>
        </authorList>
    </citation>
    <scope>NUCLEOTIDE SEQUENCE [LARGE SCALE GENOMIC DNA]</scope>
    <source>
        <strain evidence="5 6">PL0136</strain>
    </source>
</reference>
<dbReference type="Pfam" id="PF17210">
    <property type="entry name" value="SdrD_B"/>
    <property type="match status" value="1"/>
</dbReference>
<evidence type="ECO:0000259" key="4">
    <source>
        <dbReference type="Pfam" id="PF17210"/>
    </source>
</evidence>
<gene>
    <name evidence="5" type="ORF">H3H32_26210</name>
</gene>
<accession>A0A7G5GRD4</accession>
<dbReference type="Gene3D" id="2.60.40.10">
    <property type="entry name" value="Immunoglobulins"/>
    <property type="match status" value="4"/>
</dbReference>
<dbReference type="AlphaFoldDB" id="A0A7G5GRD4"/>
<evidence type="ECO:0000313" key="5">
    <source>
        <dbReference type="EMBL" id="QMW01426.1"/>
    </source>
</evidence>
<evidence type="ECO:0000256" key="1">
    <source>
        <dbReference type="ARBA" id="ARBA00004613"/>
    </source>
</evidence>
<dbReference type="RefSeq" id="WP_182458708.1">
    <property type="nucleotide sequence ID" value="NZ_CP059732.1"/>
</dbReference>
<organism evidence="5 6">
    <name type="scientific">Spirosoma foliorum</name>
    <dbReference type="NCBI Taxonomy" id="2710596"/>
    <lineage>
        <taxon>Bacteria</taxon>
        <taxon>Pseudomonadati</taxon>
        <taxon>Bacteroidota</taxon>
        <taxon>Cytophagia</taxon>
        <taxon>Cytophagales</taxon>
        <taxon>Cytophagaceae</taxon>
        <taxon>Spirosoma</taxon>
    </lineage>
</organism>
<dbReference type="EMBL" id="CP059732">
    <property type="protein sequence ID" value="QMW01426.1"/>
    <property type="molecule type" value="Genomic_DNA"/>
</dbReference>
<name>A0A7G5GRD4_9BACT</name>
<evidence type="ECO:0000256" key="3">
    <source>
        <dbReference type="ARBA" id="ARBA00022729"/>
    </source>
</evidence>
<dbReference type="KEGG" id="sfol:H3H32_26210"/>
<sequence>MKQIYVSTADPYRKWLVALWVLVACITTANAQVKGIVFRDFDLNGIRSDTLPIEVGVAGVTVLAFVDLSKTPISTTTAADGSYSFSSTDAPAGKIVRVEFAGLPTGDYNGPFGTGSGTSVQFITAPAVNANLGINYPADYCQRTGVNIITPCYVNGNTQITTDKDGNTVSEDKQSAKADALVSFSYNAYGVAGPTNFPPNHLATAGEVGAVWALAYQRRTKKVFSASVVKRHVSFGPGGPGGIYITDIASGTTTTFMSVSSVGIDVGDDPHADPLANLFGDKTQASTDPGSMSAAGRMSFGGMDMSEDDKTLYFINLKDRKLYSLFVDSPAVAPTSATAVKSWSVPDPGCSNGDFRPWALKVYHGKIYVGVVCSAETSGLQSDLKATIYQFDPSTSVFTEVLAFPLDFRRGPTDATTDPLHPENSCAKYDHWLPWTDAWPTPCGLGDSPTFVMHPQPIVIDLEFDDDGSMLIGFLDRFGHMAGVQNHDPNGNGLYDGFTAGDLLRASYTNGAFTLESNGKSGNLTGSGVGNNEGPGGGEFFGKDYWYFIDHIGHAEVINGALSFIPGYSEVITSAFDPIENVYQSGGLKVFNTKNGALNRNYVLYTLSPGSFGKASGIGDSKALCDPATVEIGNRVWFDDNRDGIQDAYEPGIDGIVLTLHDMENGGALVGTQTTHDGGQFYFNNTTVPAGLLYNHKYEIRMDTLQLPKLDITLNGTKPLAGAGGRVAARGARQGAAVPQRYYTISPLNRSNYTEPDLRDSDAQLVGGSAVIAVTSKDAGQNDFTNDLSIYSCPELTAEKDPIEVCAGLAVDSIAALGSHLSRVDSVRFVLFTTPQSGTAMYGSGGVVLGTVLPDANSRAVLYHPAISTVNNTAAPSQQYVYAIIYPTPENPSCRQSSPMVIKVSPSLSASATGGELNCAVKQVTLKGQALYGDGSAASVATYAWTGPGSFTSAQQNPIISVAGTYTLTISSPDCPGTLTTVTTNVTSDTTAPTNLTAAGAGLACVNCTATLYAEAPGATLLWSGPNGFTSTESEPVVSVPGDYTVTATGVNGCKVSASVELLPSNNDDPCINHVPVCVPITIRRIR</sequence>